<feature type="domain" description="Carbohydrate kinase PfkB" evidence="7">
    <location>
        <begin position="6"/>
        <end position="264"/>
    </location>
</feature>
<evidence type="ECO:0000256" key="3">
    <source>
        <dbReference type="ARBA" id="ARBA00022741"/>
    </source>
</evidence>
<evidence type="ECO:0000259" key="7">
    <source>
        <dbReference type="Pfam" id="PF00294"/>
    </source>
</evidence>
<keyword evidence="4 8" id="KW-0418">Kinase</keyword>
<comment type="caution">
    <text evidence="8">The sequence shown here is derived from an EMBL/GenBank/DDBJ whole genome shotgun (WGS) entry which is preliminary data.</text>
</comment>
<evidence type="ECO:0000256" key="4">
    <source>
        <dbReference type="ARBA" id="ARBA00022777"/>
    </source>
</evidence>
<dbReference type="PIRSF" id="PIRSF000535">
    <property type="entry name" value="1PFK/6PFK/LacC"/>
    <property type="match status" value="1"/>
</dbReference>
<dbReference type="InterPro" id="IPR029056">
    <property type="entry name" value="Ribokinase-like"/>
</dbReference>
<sequence>MNNLEPGKVNRVNREQFFPGGKGVHVALGIKELGETPALLGFWGGESGRWIKNFCVKQGISCYGPEIKTWNRTCLTFKTENAWNETELLETGPVVEESELEEFRAEYRSLLKRCSAVCMCGSWPRSNENLDYNEFIKIAKSENKKTFVDCSGECLVNALACHPYAVHINQHEGYEIFHQSDPLQIARSLTRDCDLAAVTGGVDGLYLSNGGEVVHAVNRIEHVISAVGSGDCLMAGLAVADFRNLSLMDTVKLSAACGTANCLRDDLGMFYKKDADLLFQQSEASHIS</sequence>
<dbReference type="EMBL" id="JAUJEB010000001">
    <property type="protein sequence ID" value="MDN5211775.1"/>
    <property type="molecule type" value="Genomic_DNA"/>
</dbReference>
<name>A0ABT8L4N9_9BACT</name>
<dbReference type="PANTHER" id="PTHR46566">
    <property type="entry name" value="1-PHOSPHOFRUCTOKINASE-RELATED"/>
    <property type="match status" value="1"/>
</dbReference>
<comment type="similarity">
    <text evidence="1">Belongs to the carbohydrate kinase PfkB family.</text>
</comment>
<evidence type="ECO:0000256" key="6">
    <source>
        <dbReference type="PIRNR" id="PIRNR000535"/>
    </source>
</evidence>
<dbReference type="InterPro" id="IPR011611">
    <property type="entry name" value="PfkB_dom"/>
</dbReference>
<keyword evidence="2 6" id="KW-0808">Transferase</keyword>
<dbReference type="Pfam" id="PF00294">
    <property type="entry name" value="PfkB"/>
    <property type="match status" value="1"/>
</dbReference>
<evidence type="ECO:0000256" key="1">
    <source>
        <dbReference type="ARBA" id="ARBA00010688"/>
    </source>
</evidence>
<dbReference type="SUPFAM" id="SSF53613">
    <property type="entry name" value="Ribokinase-like"/>
    <property type="match status" value="1"/>
</dbReference>
<evidence type="ECO:0000256" key="2">
    <source>
        <dbReference type="ARBA" id="ARBA00022679"/>
    </source>
</evidence>
<dbReference type="InterPro" id="IPR017583">
    <property type="entry name" value="Tagatose/fructose_Pkinase"/>
</dbReference>
<keyword evidence="9" id="KW-1185">Reference proteome</keyword>
<keyword evidence="5" id="KW-0067">ATP-binding</keyword>
<dbReference type="Gene3D" id="3.40.1190.20">
    <property type="match status" value="1"/>
</dbReference>
<gene>
    <name evidence="8" type="ORF">QQ020_06925</name>
</gene>
<evidence type="ECO:0000256" key="5">
    <source>
        <dbReference type="ARBA" id="ARBA00022840"/>
    </source>
</evidence>
<evidence type="ECO:0000313" key="9">
    <source>
        <dbReference type="Proteomes" id="UP001172083"/>
    </source>
</evidence>
<accession>A0ABT8L4N9</accession>
<dbReference type="PANTHER" id="PTHR46566:SF2">
    <property type="entry name" value="ATP-DEPENDENT 6-PHOSPHOFRUCTOKINASE ISOZYME 2"/>
    <property type="match status" value="1"/>
</dbReference>
<reference evidence="8" key="1">
    <citation type="submission" date="2023-06" db="EMBL/GenBank/DDBJ databases">
        <title>Genomic of Agaribacillus aureum.</title>
        <authorList>
            <person name="Wang G."/>
        </authorList>
    </citation>
    <scope>NUCLEOTIDE SEQUENCE</scope>
    <source>
        <strain evidence="8">BMA12</strain>
    </source>
</reference>
<protein>
    <submittedName>
        <fullName evidence="8">PfkB family carbohydrate kinase</fullName>
    </submittedName>
</protein>
<dbReference type="RefSeq" id="WP_346757103.1">
    <property type="nucleotide sequence ID" value="NZ_JAUJEB010000001.1"/>
</dbReference>
<organism evidence="8 9">
    <name type="scientific">Agaribacillus aureus</name>
    <dbReference type="NCBI Taxonomy" id="3051825"/>
    <lineage>
        <taxon>Bacteria</taxon>
        <taxon>Pseudomonadati</taxon>
        <taxon>Bacteroidota</taxon>
        <taxon>Cytophagia</taxon>
        <taxon>Cytophagales</taxon>
        <taxon>Splendidivirgaceae</taxon>
        <taxon>Agaribacillus</taxon>
    </lineage>
</organism>
<evidence type="ECO:0000313" key="8">
    <source>
        <dbReference type="EMBL" id="MDN5211775.1"/>
    </source>
</evidence>
<keyword evidence="3" id="KW-0547">Nucleotide-binding</keyword>
<dbReference type="GO" id="GO:0016301">
    <property type="term" value="F:kinase activity"/>
    <property type="evidence" value="ECO:0007669"/>
    <property type="project" value="UniProtKB-KW"/>
</dbReference>
<proteinExistence type="inferred from homology"/>
<dbReference type="Proteomes" id="UP001172083">
    <property type="component" value="Unassembled WGS sequence"/>
</dbReference>